<keyword evidence="2" id="KW-1185">Reference proteome</keyword>
<accession>A0A545T0Q9</accession>
<organism evidence="1 2">
    <name type="scientific">Exilibacterium tricleocarpae</name>
    <dbReference type="NCBI Taxonomy" id="2591008"/>
    <lineage>
        <taxon>Bacteria</taxon>
        <taxon>Pseudomonadati</taxon>
        <taxon>Pseudomonadota</taxon>
        <taxon>Gammaproteobacteria</taxon>
        <taxon>Cellvibrionales</taxon>
        <taxon>Cellvibrionaceae</taxon>
        <taxon>Exilibacterium</taxon>
    </lineage>
</organism>
<comment type="caution">
    <text evidence="1">The sequence shown here is derived from an EMBL/GenBank/DDBJ whole genome shotgun (WGS) entry which is preliminary data.</text>
</comment>
<dbReference type="SUPFAM" id="SSF51604">
    <property type="entry name" value="Enolase C-terminal domain-like"/>
    <property type="match status" value="1"/>
</dbReference>
<evidence type="ECO:0000313" key="1">
    <source>
        <dbReference type="EMBL" id="TQV70804.1"/>
    </source>
</evidence>
<protein>
    <submittedName>
        <fullName evidence="1">Uncharacterized protein</fullName>
    </submittedName>
</protein>
<dbReference type="InterPro" id="IPR036849">
    <property type="entry name" value="Enolase-like_C_sf"/>
</dbReference>
<evidence type="ECO:0000313" key="2">
    <source>
        <dbReference type="Proteomes" id="UP000319732"/>
    </source>
</evidence>
<gene>
    <name evidence="1" type="ORF">FKG94_20445</name>
</gene>
<dbReference type="EMBL" id="VHSG01000023">
    <property type="protein sequence ID" value="TQV70804.1"/>
    <property type="molecule type" value="Genomic_DNA"/>
</dbReference>
<dbReference type="Gene3D" id="3.20.20.120">
    <property type="entry name" value="Enolase-like C-terminal domain"/>
    <property type="match status" value="1"/>
</dbReference>
<reference evidence="1 2" key="1">
    <citation type="submission" date="2019-06" db="EMBL/GenBank/DDBJ databases">
        <title>Whole genome sequence for Cellvibrionaceae sp. R142.</title>
        <authorList>
            <person name="Wang G."/>
        </authorList>
    </citation>
    <scope>NUCLEOTIDE SEQUENCE [LARGE SCALE GENOMIC DNA]</scope>
    <source>
        <strain evidence="1 2">R142</strain>
    </source>
</reference>
<dbReference type="AlphaFoldDB" id="A0A545T0Q9"/>
<proteinExistence type="predicted"/>
<name>A0A545T0Q9_9GAMM</name>
<dbReference type="Proteomes" id="UP000319732">
    <property type="component" value="Unassembled WGS sequence"/>
</dbReference>
<sequence>MRAPPRLTPNCPRRKRIPGRRTFIKALSSHSPVPASAVRQVVADHLQIPIAGGEVETSMRRFMWLMDHDVLSVVQPDLLFFDGLIRSIKVAYGGLGGYRLHTAHFR</sequence>